<dbReference type="GO" id="GO:0005789">
    <property type="term" value="C:endoplasmic reticulum membrane"/>
    <property type="evidence" value="ECO:0007669"/>
    <property type="project" value="TreeGrafter"/>
</dbReference>
<feature type="compositionally biased region" description="Basic and acidic residues" evidence="1">
    <location>
        <begin position="78"/>
        <end position="107"/>
    </location>
</feature>
<evidence type="ECO:0000313" key="4">
    <source>
        <dbReference type="Proteomes" id="UP000799421"/>
    </source>
</evidence>
<dbReference type="InterPro" id="IPR013945">
    <property type="entry name" value="Pkr1"/>
</dbReference>
<sequence>MDPRTADQSFVETVVNSILTAGPTPSLVQATHAAFLSLQMLLFLLLLATRSIHFAVLGCIAAMLWATVAWFITELERERERERQRVGGSENDERSEKKDTEKEKPPNTEEEEEGWLKINSEQAIQTSEIPISTKLP</sequence>
<name>A0A6A7CA99_9PEZI</name>
<evidence type="ECO:0000256" key="1">
    <source>
        <dbReference type="SAM" id="MobiDB-lite"/>
    </source>
</evidence>
<feature type="region of interest" description="Disordered" evidence="1">
    <location>
        <begin position="78"/>
        <end position="136"/>
    </location>
</feature>
<dbReference type="OrthoDB" id="9626941at2759"/>
<organism evidence="3 4">
    <name type="scientific">Piedraia hortae CBS 480.64</name>
    <dbReference type="NCBI Taxonomy" id="1314780"/>
    <lineage>
        <taxon>Eukaryota</taxon>
        <taxon>Fungi</taxon>
        <taxon>Dikarya</taxon>
        <taxon>Ascomycota</taxon>
        <taxon>Pezizomycotina</taxon>
        <taxon>Dothideomycetes</taxon>
        <taxon>Dothideomycetidae</taxon>
        <taxon>Capnodiales</taxon>
        <taxon>Piedraiaceae</taxon>
        <taxon>Piedraia</taxon>
    </lineage>
</organism>
<dbReference type="PANTHER" id="PTHR28251:SF1">
    <property type="entry name" value="V-TYPE ATPASE ASSEMBLY FACTOR PKR1"/>
    <property type="match status" value="1"/>
</dbReference>
<feature type="transmembrane region" description="Helical" evidence="2">
    <location>
        <begin position="27"/>
        <end position="47"/>
    </location>
</feature>
<accession>A0A6A7CA99</accession>
<evidence type="ECO:0000256" key="2">
    <source>
        <dbReference type="SAM" id="Phobius"/>
    </source>
</evidence>
<dbReference type="PANTHER" id="PTHR28251">
    <property type="entry name" value="V-TYPE ATPASE ASSEMBLY FACTOR PKR1"/>
    <property type="match status" value="1"/>
</dbReference>
<reference evidence="3" key="1">
    <citation type="journal article" date="2020" name="Stud. Mycol.">
        <title>101 Dothideomycetes genomes: a test case for predicting lifestyles and emergence of pathogens.</title>
        <authorList>
            <person name="Haridas S."/>
            <person name="Albert R."/>
            <person name="Binder M."/>
            <person name="Bloem J."/>
            <person name="Labutti K."/>
            <person name="Salamov A."/>
            <person name="Andreopoulos B."/>
            <person name="Baker S."/>
            <person name="Barry K."/>
            <person name="Bills G."/>
            <person name="Bluhm B."/>
            <person name="Cannon C."/>
            <person name="Castanera R."/>
            <person name="Culley D."/>
            <person name="Daum C."/>
            <person name="Ezra D."/>
            <person name="Gonzalez J."/>
            <person name="Henrissat B."/>
            <person name="Kuo A."/>
            <person name="Liang C."/>
            <person name="Lipzen A."/>
            <person name="Lutzoni F."/>
            <person name="Magnuson J."/>
            <person name="Mondo S."/>
            <person name="Nolan M."/>
            <person name="Ohm R."/>
            <person name="Pangilinan J."/>
            <person name="Park H.-J."/>
            <person name="Ramirez L."/>
            <person name="Alfaro M."/>
            <person name="Sun H."/>
            <person name="Tritt A."/>
            <person name="Yoshinaga Y."/>
            <person name="Zwiers L.-H."/>
            <person name="Turgeon B."/>
            <person name="Goodwin S."/>
            <person name="Spatafora J."/>
            <person name="Crous P."/>
            <person name="Grigoriev I."/>
        </authorList>
    </citation>
    <scope>NUCLEOTIDE SEQUENCE</scope>
    <source>
        <strain evidence="3">CBS 480.64</strain>
    </source>
</reference>
<dbReference type="Proteomes" id="UP000799421">
    <property type="component" value="Unassembled WGS sequence"/>
</dbReference>
<protein>
    <submittedName>
        <fullName evidence="3">Pkr1-domain-containing protein</fullName>
    </submittedName>
</protein>
<evidence type="ECO:0000313" key="3">
    <source>
        <dbReference type="EMBL" id="KAF2864187.1"/>
    </source>
</evidence>
<keyword evidence="2" id="KW-1133">Transmembrane helix</keyword>
<dbReference type="EMBL" id="MU005958">
    <property type="protein sequence ID" value="KAF2864187.1"/>
    <property type="molecule type" value="Genomic_DNA"/>
</dbReference>
<feature type="compositionally biased region" description="Polar residues" evidence="1">
    <location>
        <begin position="119"/>
        <end position="136"/>
    </location>
</feature>
<keyword evidence="2" id="KW-0472">Membrane</keyword>
<proteinExistence type="predicted"/>
<keyword evidence="4" id="KW-1185">Reference proteome</keyword>
<feature type="transmembrane region" description="Helical" evidence="2">
    <location>
        <begin position="54"/>
        <end position="73"/>
    </location>
</feature>
<dbReference type="GO" id="GO:0070072">
    <property type="term" value="P:vacuolar proton-transporting V-type ATPase complex assembly"/>
    <property type="evidence" value="ECO:0007669"/>
    <property type="project" value="InterPro"/>
</dbReference>
<dbReference type="AlphaFoldDB" id="A0A6A7CA99"/>
<gene>
    <name evidence="3" type="ORF">K470DRAFT_267663</name>
</gene>
<keyword evidence="2" id="KW-0812">Transmembrane</keyword>
<dbReference type="Pfam" id="PF08636">
    <property type="entry name" value="Pkr1"/>
    <property type="match status" value="1"/>
</dbReference>